<dbReference type="CDD" id="cd03221">
    <property type="entry name" value="ABCF_EF-3"/>
    <property type="match status" value="2"/>
</dbReference>
<dbReference type="GO" id="GO:0005524">
    <property type="term" value="F:ATP binding"/>
    <property type="evidence" value="ECO:0007669"/>
    <property type="project" value="UniProtKB-KW"/>
</dbReference>
<dbReference type="InterPro" id="IPR017871">
    <property type="entry name" value="ABC_transporter-like_CS"/>
</dbReference>
<dbReference type="STRING" id="84698.SAMN04488528_103711"/>
<dbReference type="Gene3D" id="3.40.50.300">
    <property type="entry name" value="P-loop containing nucleotide triphosphate hydrolases"/>
    <property type="match status" value="3"/>
</dbReference>
<dbReference type="EMBL" id="FOKI01000037">
    <property type="protein sequence ID" value="SFB37341.1"/>
    <property type="molecule type" value="Genomic_DNA"/>
</dbReference>
<dbReference type="RefSeq" id="WP_090042718.1">
    <property type="nucleotide sequence ID" value="NZ_FOKI01000037.1"/>
</dbReference>
<keyword evidence="6" id="KW-1185">Reference proteome</keyword>
<keyword evidence="3" id="KW-0175">Coiled coil</keyword>
<dbReference type="Proteomes" id="UP000198619">
    <property type="component" value="Unassembled WGS sequence"/>
</dbReference>
<dbReference type="PROSITE" id="PS00211">
    <property type="entry name" value="ABC_TRANSPORTER_1"/>
    <property type="match status" value="2"/>
</dbReference>
<evidence type="ECO:0000313" key="5">
    <source>
        <dbReference type="EMBL" id="SFB37341.1"/>
    </source>
</evidence>
<feature type="domain" description="ABC transporter" evidence="4">
    <location>
        <begin position="288"/>
        <end position="496"/>
    </location>
</feature>
<dbReference type="OrthoDB" id="9801441at2"/>
<reference evidence="5 6" key="1">
    <citation type="submission" date="2016-10" db="EMBL/GenBank/DDBJ databases">
        <authorList>
            <person name="de Groot N.N."/>
        </authorList>
    </citation>
    <scope>NUCLEOTIDE SEQUENCE [LARGE SCALE GENOMIC DNA]</scope>
    <source>
        <strain evidence="5 6">DSM 12271</strain>
    </source>
</reference>
<gene>
    <name evidence="5" type="ORF">SAMN04488528_103711</name>
</gene>
<dbReference type="InterPro" id="IPR051309">
    <property type="entry name" value="ABCF_ATPase"/>
</dbReference>
<dbReference type="PANTHER" id="PTHR42855">
    <property type="entry name" value="ABC TRANSPORTER ATP-BINDING SUBUNIT"/>
    <property type="match status" value="1"/>
</dbReference>
<feature type="coiled-coil region" evidence="3">
    <location>
        <begin position="243"/>
        <end position="270"/>
    </location>
</feature>
<name>A0A1I1AH54_9CLOT</name>
<dbReference type="NCBIfam" id="NF000355">
    <property type="entry name" value="ribo_prot_ABC_F"/>
    <property type="match status" value="1"/>
</dbReference>
<feature type="domain" description="ABC transporter" evidence="4">
    <location>
        <begin position="4"/>
        <end position="193"/>
    </location>
</feature>
<dbReference type="Pfam" id="PF12848">
    <property type="entry name" value="ABC_tran_Xtn"/>
    <property type="match status" value="1"/>
</dbReference>
<evidence type="ECO:0000256" key="3">
    <source>
        <dbReference type="SAM" id="Coils"/>
    </source>
</evidence>
<sequence length="546" mass="63040">MLRIKVSKLKKSFQDRLILDIEDLEVFEGDKVGIVGFNGCGKTTLLNIIAGREILDEGNVFIDKSFSYITQFNEKTEITEGKISKELNTPKEYHEYLSGGEKVKARVSKALNENVRVILADEPTSNLDQGSISYLEENLKKFKGTLLLISHDREFLDNVCNRIIEIENGLVREYSGNYSDYVRLREERLKREKFEYDKYWNEKNRLEEAINLKSNLRDGVRTCPKRFGNSEARLAKMGGQKAKKSMDNAIKSLKSRIERLEVKEKPQENQSIKVDILEGKEFFSNYPIEVKGLTIGFKDKILLDNICFKVKRNKKIALIGDNGCGKTSLIKEIMKGNSNIKIANRVNIGYFEQDLKILDEDKSILDNIKESSSFNETFIRIILARFLFRTDSVYKKVHVLSGGEKVKVALCKIILSDNNLLILDEPTNYLDIYSMEALEESLINTNKTMIIVSHDRRFVSKICNEILSMQDKGVVHYPYSFSEWIEKCNEIKVTKEEKEKIQRKMVLQNKISEAISLLSIETNLEKKTLYENKYETLLKELKSLNM</sequence>
<dbReference type="InterPro" id="IPR003439">
    <property type="entry name" value="ABC_transporter-like_ATP-bd"/>
</dbReference>
<protein>
    <submittedName>
        <fullName evidence="5">Macrolide transport system ATP-binding/permease protein</fullName>
    </submittedName>
</protein>
<dbReference type="InterPro" id="IPR032781">
    <property type="entry name" value="ABC_tran_Xtn"/>
</dbReference>
<evidence type="ECO:0000256" key="2">
    <source>
        <dbReference type="ARBA" id="ARBA00022840"/>
    </source>
</evidence>
<dbReference type="InterPro" id="IPR027417">
    <property type="entry name" value="P-loop_NTPase"/>
</dbReference>
<dbReference type="PANTHER" id="PTHR42855:SF2">
    <property type="entry name" value="DRUG RESISTANCE ABC TRANSPORTER,ATP-BINDING PROTEIN"/>
    <property type="match status" value="1"/>
</dbReference>
<dbReference type="SUPFAM" id="SSF52540">
    <property type="entry name" value="P-loop containing nucleoside triphosphate hydrolases"/>
    <property type="match status" value="2"/>
</dbReference>
<evidence type="ECO:0000256" key="1">
    <source>
        <dbReference type="ARBA" id="ARBA00022741"/>
    </source>
</evidence>
<proteinExistence type="predicted"/>
<dbReference type="SMART" id="SM00382">
    <property type="entry name" value="AAA"/>
    <property type="match status" value="2"/>
</dbReference>
<dbReference type="AlphaFoldDB" id="A0A1I1AH54"/>
<evidence type="ECO:0000259" key="4">
    <source>
        <dbReference type="PROSITE" id="PS50893"/>
    </source>
</evidence>
<dbReference type="GO" id="GO:0016887">
    <property type="term" value="F:ATP hydrolysis activity"/>
    <property type="evidence" value="ECO:0007669"/>
    <property type="project" value="InterPro"/>
</dbReference>
<organism evidence="5 6">
    <name type="scientific">Clostridium frigidicarnis</name>
    <dbReference type="NCBI Taxonomy" id="84698"/>
    <lineage>
        <taxon>Bacteria</taxon>
        <taxon>Bacillati</taxon>
        <taxon>Bacillota</taxon>
        <taxon>Clostridia</taxon>
        <taxon>Eubacteriales</taxon>
        <taxon>Clostridiaceae</taxon>
        <taxon>Clostridium</taxon>
    </lineage>
</organism>
<evidence type="ECO:0000313" key="6">
    <source>
        <dbReference type="Proteomes" id="UP000198619"/>
    </source>
</evidence>
<dbReference type="PROSITE" id="PS50893">
    <property type="entry name" value="ABC_TRANSPORTER_2"/>
    <property type="match status" value="2"/>
</dbReference>
<keyword evidence="2 5" id="KW-0067">ATP-binding</keyword>
<dbReference type="InterPro" id="IPR003593">
    <property type="entry name" value="AAA+_ATPase"/>
</dbReference>
<keyword evidence="1" id="KW-0547">Nucleotide-binding</keyword>
<dbReference type="Pfam" id="PF00005">
    <property type="entry name" value="ABC_tran"/>
    <property type="match status" value="2"/>
</dbReference>
<accession>A0A1I1AH54</accession>